<dbReference type="InterPro" id="IPR002696">
    <property type="entry name" value="Membr_insert_effic_factor_YidD"/>
</dbReference>
<dbReference type="HAMAP" id="MF_00386">
    <property type="entry name" value="UPF0161_YidD"/>
    <property type="match status" value="1"/>
</dbReference>
<name>A0A9X3ISH2_9GAMM</name>
<evidence type="ECO:0000256" key="1">
    <source>
        <dbReference type="HAMAP-Rule" id="MF_00386"/>
    </source>
</evidence>
<dbReference type="AlphaFoldDB" id="A0A9X3ISH2"/>
<keyword evidence="1" id="KW-1003">Cell membrane</keyword>
<dbReference type="Pfam" id="PF01809">
    <property type="entry name" value="YidD"/>
    <property type="match status" value="1"/>
</dbReference>
<dbReference type="Proteomes" id="UP001150830">
    <property type="component" value="Unassembled WGS sequence"/>
</dbReference>
<evidence type="ECO:0000313" key="3">
    <source>
        <dbReference type="Proteomes" id="UP001150830"/>
    </source>
</evidence>
<organism evidence="2 3">
    <name type="scientific">Parathalassolituus penaei</name>
    <dbReference type="NCBI Taxonomy" id="2997323"/>
    <lineage>
        <taxon>Bacteria</taxon>
        <taxon>Pseudomonadati</taxon>
        <taxon>Pseudomonadota</taxon>
        <taxon>Gammaproteobacteria</taxon>
        <taxon>Oceanospirillales</taxon>
        <taxon>Oceanospirillaceae</taxon>
        <taxon>Parathalassolituus</taxon>
    </lineage>
</organism>
<protein>
    <recommendedName>
        <fullName evidence="1">Putative membrane protein insertion efficiency factor</fullName>
    </recommendedName>
</protein>
<dbReference type="NCBIfam" id="TIGR00278">
    <property type="entry name" value="membrane protein insertion efficiency factor YidD"/>
    <property type="match status" value="1"/>
</dbReference>
<proteinExistence type="inferred from homology"/>
<comment type="subcellular location">
    <subcellularLocation>
        <location evidence="1">Cell membrane</location>
        <topology evidence="1">Peripheral membrane protein</topology>
        <orientation evidence="1">Cytoplasmic side</orientation>
    </subcellularLocation>
</comment>
<evidence type="ECO:0000313" key="2">
    <source>
        <dbReference type="EMBL" id="MCY0965255.1"/>
    </source>
</evidence>
<keyword evidence="1" id="KW-0472">Membrane</keyword>
<comment type="caution">
    <text evidence="2">The sequence shown here is derived from an EMBL/GenBank/DDBJ whole genome shotgun (WGS) entry which is preliminary data.</text>
</comment>
<comment type="function">
    <text evidence="1">Could be involved in insertion of integral membrane proteins into the membrane.</text>
</comment>
<dbReference type="GO" id="GO:0005886">
    <property type="term" value="C:plasma membrane"/>
    <property type="evidence" value="ECO:0007669"/>
    <property type="project" value="UniProtKB-SubCell"/>
</dbReference>
<dbReference type="PANTHER" id="PTHR33383:SF1">
    <property type="entry name" value="MEMBRANE PROTEIN INSERTION EFFICIENCY FACTOR-RELATED"/>
    <property type="match status" value="1"/>
</dbReference>
<gene>
    <name evidence="2" type="primary">yidD</name>
    <name evidence="2" type="ORF">OUO13_08665</name>
</gene>
<reference evidence="2" key="1">
    <citation type="submission" date="2022-11" db="EMBL/GenBank/DDBJ databases">
        <title>Parathalassolutuus dongxingensis gen. nov., sp. nov., a novel member of family Oceanospirillaceae isolated from a coastal shrimp pond in Guangxi, China.</title>
        <authorList>
            <person name="Chen H."/>
        </authorList>
    </citation>
    <scope>NUCLEOTIDE SEQUENCE</scope>
    <source>
        <strain evidence="2">G-43</strain>
    </source>
</reference>
<dbReference type="PANTHER" id="PTHR33383">
    <property type="entry name" value="MEMBRANE PROTEIN INSERTION EFFICIENCY FACTOR-RELATED"/>
    <property type="match status" value="1"/>
</dbReference>
<dbReference type="RefSeq" id="WP_283173468.1">
    <property type="nucleotide sequence ID" value="NZ_JAPNOA010000025.1"/>
</dbReference>
<keyword evidence="3" id="KW-1185">Reference proteome</keyword>
<dbReference type="EMBL" id="JAPNOA010000025">
    <property type="protein sequence ID" value="MCY0965255.1"/>
    <property type="molecule type" value="Genomic_DNA"/>
</dbReference>
<comment type="similarity">
    <text evidence="1">Belongs to the UPF0161 family.</text>
</comment>
<accession>A0A9X3ISH2</accession>
<dbReference type="SMART" id="SM01234">
    <property type="entry name" value="Haemolytic"/>
    <property type="match status" value="1"/>
</dbReference>
<sequence length="99" mass="11205">MPNPITASEKSGASLLARLFLLLIRVYRYAISPMLPNRCRFYPSCSAYGLEAIQRYGAWTGGWLTLKRLSRCHPWGQHGVDMVPDLADHHSSNCCQRKP</sequence>